<evidence type="ECO:0000256" key="2">
    <source>
        <dbReference type="PROSITE-ProRule" id="PRU00708"/>
    </source>
</evidence>
<name>A0A9D4UB23_ADICA</name>
<dbReference type="FunFam" id="1.25.40.10:FF:000285">
    <property type="entry name" value="Pentatricopeptide repeat-containing protein, chloroplastic"/>
    <property type="match status" value="1"/>
</dbReference>
<keyword evidence="4" id="KW-1185">Reference proteome</keyword>
<organism evidence="3 4">
    <name type="scientific">Adiantum capillus-veneris</name>
    <name type="common">Maidenhair fern</name>
    <dbReference type="NCBI Taxonomy" id="13818"/>
    <lineage>
        <taxon>Eukaryota</taxon>
        <taxon>Viridiplantae</taxon>
        <taxon>Streptophyta</taxon>
        <taxon>Embryophyta</taxon>
        <taxon>Tracheophyta</taxon>
        <taxon>Polypodiopsida</taxon>
        <taxon>Polypodiidae</taxon>
        <taxon>Polypodiales</taxon>
        <taxon>Pteridineae</taxon>
        <taxon>Pteridaceae</taxon>
        <taxon>Vittarioideae</taxon>
        <taxon>Adiantum</taxon>
    </lineage>
</organism>
<keyword evidence="1" id="KW-0677">Repeat</keyword>
<dbReference type="EMBL" id="JABFUD020000020">
    <property type="protein sequence ID" value="KAI5064610.1"/>
    <property type="molecule type" value="Genomic_DNA"/>
</dbReference>
<dbReference type="Pfam" id="PF13041">
    <property type="entry name" value="PPR_2"/>
    <property type="match status" value="1"/>
</dbReference>
<dbReference type="PROSITE" id="PS51375">
    <property type="entry name" value="PPR"/>
    <property type="match status" value="1"/>
</dbReference>
<dbReference type="Pfam" id="PF01535">
    <property type="entry name" value="PPR"/>
    <property type="match status" value="1"/>
</dbReference>
<evidence type="ECO:0000313" key="3">
    <source>
        <dbReference type="EMBL" id="KAI5064610.1"/>
    </source>
</evidence>
<dbReference type="InterPro" id="IPR002885">
    <property type="entry name" value="PPR_rpt"/>
</dbReference>
<sequence>MQSGGLCLDEITYACILKACGSMQDADMGLKIHFVIVSMGLLQKIVVLGNALVDLYAKRGALQRAQKVLEELLVWNAVSWSALIAGYAQQDQGQKSLGCFQRMQSEGLCPDAITYMCILKACGSQMCLLVRSP</sequence>
<dbReference type="GO" id="GO:0009451">
    <property type="term" value="P:RNA modification"/>
    <property type="evidence" value="ECO:0007669"/>
    <property type="project" value="InterPro"/>
</dbReference>
<dbReference type="Proteomes" id="UP000886520">
    <property type="component" value="Chromosome 20"/>
</dbReference>
<reference evidence="3" key="1">
    <citation type="submission" date="2021-01" db="EMBL/GenBank/DDBJ databases">
        <title>Adiantum capillus-veneris genome.</title>
        <authorList>
            <person name="Fang Y."/>
            <person name="Liao Q."/>
        </authorList>
    </citation>
    <scope>NUCLEOTIDE SEQUENCE</scope>
    <source>
        <strain evidence="3">H3</strain>
        <tissue evidence="3">Leaf</tissue>
    </source>
</reference>
<gene>
    <name evidence="3" type="ORF">GOP47_0021280</name>
</gene>
<evidence type="ECO:0000256" key="1">
    <source>
        <dbReference type="ARBA" id="ARBA00022737"/>
    </source>
</evidence>
<feature type="repeat" description="PPR" evidence="2">
    <location>
        <begin position="76"/>
        <end position="110"/>
    </location>
</feature>
<dbReference type="InterPro" id="IPR011990">
    <property type="entry name" value="TPR-like_helical_dom_sf"/>
</dbReference>
<accession>A0A9D4UB23</accession>
<evidence type="ECO:0008006" key="5">
    <source>
        <dbReference type="Google" id="ProtNLM"/>
    </source>
</evidence>
<comment type="caution">
    <text evidence="3">The sequence shown here is derived from an EMBL/GenBank/DDBJ whole genome shotgun (WGS) entry which is preliminary data.</text>
</comment>
<dbReference type="Gene3D" id="1.25.40.10">
    <property type="entry name" value="Tetratricopeptide repeat domain"/>
    <property type="match status" value="1"/>
</dbReference>
<proteinExistence type="predicted"/>
<dbReference type="AlphaFoldDB" id="A0A9D4UB23"/>
<evidence type="ECO:0000313" key="4">
    <source>
        <dbReference type="Proteomes" id="UP000886520"/>
    </source>
</evidence>
<dbReference type="InterPro" id="IPR046960">
    <property type="entry name" value="PPR_At4g14850-like_plant"/>
</dbReference>
<protein>
    <recommendedName>
        <fullName evidence="5">Pentatricopeptide repeat-containing protein</fullName>
    </recommendedName>
</protein>
<dbReference type="PANTHER" id="PTHR47926">
    <property type="entry name" value="PENTATRICOPEPTIDE REPEAT-CONTAINING PROTEIN"/>
    <property type="match status" value="1"/>
</dbReference>
<dbReference type="GO" id="GO:0003723">
    <property type="term" value="F:RNA binding"/>
    <property type="evidence" value="ECO:0007669"/>
    <property type="project" value="InterPro"/>
</dbReference>
<dbReference type="OrthoDB" id="1927484at2759"/>
<dbReference type="NCBIfam" id="TIGR00756">
    <property type="entry name" value="PPR"/>
    <property type="match status" value="1"/>
</dbReference>